<proteinExistence type="predicted"/>
<comment type="caution">
    <text evidence="2">The sequence shown here is derived from an EMBL/GenBank/DDBJ whole genome shotgun (WGS) entry which is preliminary data.</text>
</comment>
<dbReference type="AlphaFoldDB" id="A0A843V968"/>
<evidence type="ECO:0000313" key="2">
    <source>
        <dbReference type="EMBL" id="MQL91117.1"/>
    </source>
</evidence>
<evidence type="ECO:0000313" key="3">
    <source>
        <dbReference type="Proteomes" id="UP000652761"/>
    </source>
</evidence>
<organism evidence="2 3">
    <name type="scientific">Colocasia esculenta</name>
    <name type="common">Wild taro</name>
    <name type="synonym">Arum esculentum</name>
    <dbReference type="NCBI Taxonomy" id="4460"/>
    <lineage>
        <taxon>Eukaryota</taxon>
        <taxon>Viridiplantae</taxon>
        <taxon>Streptophyta</taxon>
        <taxon>Embryophyta</taxon>
        <taxon>Tracheophyta</taxon>
        <taxon>Spermatophyta</taxon>
        <taxon>Magnoliopsida</taxon>
        <taxon>Liliopsida</taxon>
        <taxon>Araceae</taxon>
        <taxon>Aroideae</taxon>
        <taxon>Colocasieae</taxon>
        <taxon>Colocasia</taxon>
    </lineage>
</organism>
<reference evidence="2" key="1">
    <citation type="submission" date="2017-07" db="EMBL/GenBank/DDBJ databases">
        <title>Taro Niue Genome Assembly and Annotation.</title>
        <authorList>
            <person name="Atibalentja N."/>
            <person name="Keating K."/>
            <person name="Fields C.J."/>
        </authorList>
    </citation>
    <scope>NUCLEOTIDE SEQUENCE</scope>
    <source>
        <strain evidence="2">Niue_2</strain>
        <tissue evidence="2">Leaf</tissue>
    </source>
</reference>
<sequence length="61" mass="6549">PLALSWAPPPVRHRARRSRPASTPVPPKTSAGEGTPAETPQVVIRPPLAMFKSSGVMKRHS</sequence>
<dbReference type="Proteomes" id="UP000652761">
    <property type="component" value="Unassembled WGS sequence"/>
</dbReference>
<keyword evidence="3" id="KW-1185">Reference proteome</keyword>
<accession>A0A843V968</accession>
<feature type="non-terminal residue" evidence="2">
    <location>
        <position position="1"/>
    </location>
</feature>
<protein>
    <submittedName>
        <fullName evidence="2">Uncharacterized protein</fullName>
    </submittedName>
</protein>
<evidence type="ECO:0000256" key="1">
    <source>
        <dbReference type="SAM" id="MobiDB-lite"/>
    </source>
</evidence>
<dbReference type="EMBL" id="NMUH01001305">
    <property type="protein sequence ID" value="MQL91117.1"/>
    <property type="molecule type" value="Genomic_DNA"/>
</dbReference>
<feature type="region of interest" description="Disordered" evidence="1">
    <location>
        <begin position="1"/>
        <end position="43"/>
    </location>
</feature>
<name>A0A843V968_COLES</name>
<gene>
    <name evidence="2" type="ORF">Taro_023724</name>
</gene>